<evidence type="ECO:0000256" key="6">
    <source>
        <dbReference type="ARBA" id="ARBA00031461"/>
    </source>
</evidence>
<evidence type="ECO:0000259" key="7">
    <source>
        <dbReference type="Pfam" id="PF02875"/>
    </source>
</evidence>
<dbReference type="InterPro" id="IPR051046">
    <property type="entry name" value="MurCDEF_CellWall_CoF430Synth"/>
</dbReference>
<dbReference type="GO" id="GO:0071555">
    <property type="term" value="P:cell wall organization"/>
    <property type="evidence" value="ECO:0007669"/>
    <property type="project" value="InterPro"/>
</dbReference>
<dbReference type="SUPFAM" id="SSF53244">
    <property type="entry name" value="MurD-like peptide ligases, peptide-binding domain"/>
    <property type="match status" value="1"/>
</dbReference>
<keyword evidence="3" id="KW-0547">Nucleotide-binding</keyword>
<dbReference type="PANTHER" id="PTHR43024:SF1">
    <property type="entry name" value="UDP-N-ACETYLMURAMOYL-TRIPEPTIDE--D-ALANYL-D-ALANINE LIGASE"/>
    <property type="match status" value="1"/>
</dbReference>
<feature type="domain" description="Mur ligase central" evidence="8">
    <location>
        <begin position="36"/>
        <end position="219"/>
    </location>
</feature>
<gene>
    <name evidence="9" type="primary">murF_6</name>
    <name evidence="9" type="ORF">GALL_108940</name>
</gene>
<evidence type="ECO:0000256" key="1">
    <source>
        <dbReference type="ARBA" id="ARBA00022598"/>
    </source>
</evidence>
<dbReference type="GO" id="GO:0047480">
    <property type="term" value="F:UDP-N-acetylmuramoyl-tripeptide-D-alanyl-D-alanine ligase activity"/>
    <property type="evidence" value="ECO:0007669"/>
    <property type="project" value="InterPro"/>
</dbReference>
<dbReference type="InterPro" id="IPR036615">
    <property type="entry name" value="Mur_ligase_C_dom_sf"/>
</dbReference>
<dbReference type="InterPro" id="IPR005863">
    <property type="entry name" value="UDP-N-AcMur_synth"/>
</dbReference>
<accession>A0A1J5SGF6</accession>
<dbReference type="PANTHER" id="PTHR43024">
    <property type="entry name" value="UDP-N-ACETYLMURAMOYL-TRIPEPTIDE--D-ALANYL-D-ALANINE LIGASE"/>
    <property type="match status" value="1"/>
</dbReference>
<sequence length="366" mass="41138">MDADDERLIKVDDALETLQQLAKHHRQQLNIPFIAITGSNGKTTTKELVHAVLSSHYKTYTTQGNLNNHIGVPITILNIRDGADFAVIEMGANHPKEIAAYCTYTLPTHGIITNCGKAHLEGFGNEEGVRKAKGELFDFLRINKGTVFIYNDYDYLKAMSTGIENIFSYGTTNADVVGNVKTNNPFLEISISKGLNIHTIKTKLVGEYNLPNILCAVAVGKYFNVPEEKIKAAIENYMPSNSRSQMIEMGNNKIILDAYNANPSSMKLAIENFAKLSADNKILLLGAMMELGNESIKEHEALIELIKKYSWKQVVLVGGDFKNVKHPFLYFDRSDEAREWFTQQHFENTFILIKGSRSMMMEKIMM</sequence>
<dbReference type="Gene3D" id="3.40.1190.10">
    <property type="entry name" value="Mur-like, catalytic domain"/>
    <property type="match status" value="1"/>
</dbReference>
<dbReference type="SUPFAM" id="SSF53623">
    <property type="entry name" value="MurD-like peptide ligases, catalytic domain"/>
    <property type="match status" value="1"/>
</dbReference>
<evidence type="ECO:0000256" key="3">
    <source>
        <dbReference type="ARBA" id="ARBA00022741"/>
    </source>
</evidence>
<evidence type="ECO:0000259" key="8">
    <source>
        <dbReference type="Pfam" id="PF08245"/>
    </source>
</evidence>
<dbReference type="Pfam" id="PF02875">
    <property type="entry name" value="Mur_ligase_C"/>
    <property type="match status" value="1"/>
</dbReference>
<evidence type="ECO:0000256" key="4">
    <source>
        <dbReference type="ARBA" id="ARBA00022840"/>
    </source>
</evidence>
<organism evidence="9">
    <name type="scientific">mine drainage metagenome</name>
    <dbReference type="NCBI Taxonomy" id="410659"/>
    <lineage>
        <taxon>unclassified sequences</taxon>
        <taxon>metagenomes</taxon>
        <taxon>ecological metagenomes</taxon>
    </lineage>
</organism>
<evidence type="ECO:0000256" key="5">
    <source>
        <dbReference type="ARBA" id="ARBA00023306"/>
    </source>
</evidence>
<evidence type="ECO:0000256" key="2">
    <source>
        <dbReference type="ARBA" id="ARBA00022618"/>
    </source>
</evidence>
<protein>
    <recommendedName>
        <fullName evidence="6">UDP-MurNAc-pentapeptide synthetase</fullName>
    </recommendedName>
</protein>
<dbReference type="EMBL" id="MLJW01000040">
    <property type="protein sequence ID" value="OIR06987.1"/>
    <property type="molecule type" value="Genomic_DNA"/>
</dbReference>
<dbReference type="Pfam" id="PF08245">
    <property type="entry name" value="Mur_ligase_M"/>
    <property type="match status" value="1"/>
</dbReference>
<dbReference type="InterPro" id="IPR004101">
    <property type="entry name" value="Mur_ligase_C"/>
</dbReference>
<keyword evidence="5" id="KW-0131">Cell cycle</keyword>
<dbReference type="NCBIfam" id="TIGR01143">
    <property type="entry name" value="murF"/>
    <property type="match status" value="1"/>
</dbReference>
<comment type="caution">
    <text evidence="9">The sequence shown here is derived from an EMBL/GenBank/DDBJ whole genome shotgun (WGS) entry which is preliminary data.</text>
</comment>
<keyword evidence="2" id="KW-0132">Cell division</keyword>
<dbReference type="GO" id="GO:0051301">
    <property type="term" value="P:cell division"/>
    <property type="evidence" value="ECO:0007669"/>
    <property type="project" value="UniProtKB-KW"/>
</dbReference>
<dbReference type="AlphaFoldDB" id="A0A1J5SGF6"/>
<feature type="domain" description="Mur ligase C-terminal" evidence="7">
    <location>
        <begin position="243"/>
        <end position="356"/>
    </location>
</feature>
<dbReference type="InterPro" id="IPR036565">
    <property type="entry name" value="Mur-like_cat_sf"/>
</dbReference>
<keyword evidence="4" id="KW-0067">ATP-binding</keyword>
<evidence type="ECO:0000313" key="9">
    <source>
        <dbReference type="EMBL" id="OIR06987.1"/>
    </source>
</evidence>
<dbReference type="GO" id="GO:0005524">
    <property type="term" value="F:ATP binding"/>
    <property type="evidence" value="ECO:0007669"/>
    <property type="project" value="UniProtKB-KW"/>
</dbReference>
<keyword evidence="1 9" id="KW-0436">Ligase</keyword>
<proteinExistence type="predicted"/>
<name>A0A1J5SGF6_9ZZZZ</name>
<reference evidence="9" key="1">
    <citation type="submission" date="2016-10" db="EMBL/GenBank/DDBJ databases">
        <title>Sequence of Gallionella enrichment culture.</title>
        <authorList>
            <person name="Poehlein A."/>
            <person name="Muehling M."/>
            <person name="Daniel R."/>
        </authorList>
    </citation>
    <scope>NUCLEOTIDE SEQUENCE</scope>
</reference>
<dbReference type="Gene3D" id="3.90.190.20">
    <property type="entry name" value="Mur ligase, C-terminal domain"/>
    <property type="match status" value="1"/>
</dbReference>
<dbReference type="InterPro" id="IPR013221">
    <property type="entry name" value="Mur_ligase_cen"/>
</dbReference>